<keyword evidence="3" id="KW-0862">Zinc</keyword>
<dbReference type="GO" id="GO:0016846">
    <property type="term" value="F:carbon-sulfur lyase activity"/>
    <property type="evidence" value="ECO:0007669"/>
    <property type="project" value="InterPro"/>
</dbReference>
<keyword evidence="7" id="KW-1185">Reference proteome</keyword>
<sequence>MSKRSEGGMQAEAKREHSGRCACGGVQIGFTADPTFQLYCHCRSCQLHSATRVWETIGWVVAPPQSWEELKFDGIEVAEGRNLLRNHQTSGTGHTCNRYFCGTCGTRMLITVPGDNIVGLPAVLFPSFDFAPQLHMFCGAAAGDKMKMLMPFADDGLPKFVDSPKDFGGTGEVLDLKAAAITDTGIADQIAEVALQDEEACCSL</sequence>
<accession>A0AAW1Q925</accession>
<evidence type="ECO:0000256" key="1">
    <source>
        <dbReference type="ARBA" id="ARBA00005495"/>
    </source>
</evidence>
<keyword evidence="4" id="KW-0456">Lyase</keyword>
<dbReference type="EMBL" id="JALJOR010000005">
    <property type="protein sequence ID" value="KAK9817298.1"/>
    <property type="molecule type" value="Genomic_DNA"/>
</dbReference>
<reference evidence="6 7" key="1">
    <citation type="journal article" date="2024" name="Nat. Commun.">
        <title>Phylogenomics reveals the evolutionary origins of lichenization in chlorophyte algae.</title>
        <authorList>
            <person name="Puginier C."/>
            <person name="Libourel C."/>
            <person name="Otte J."/>
            <person name="Skaloud P."/>
            <person name="Haon M."/>
            <person name="Grisel S."/>
            <person name="Petersen M."/>
            <person name="Berrin J.G."/>
            <person name="Delaux P.M."/>
            <person name="Dal Grande F."/>
            <person name="Keller J."/>
        </authorList>
    </citation>
    <scope>NUCLEOTIDE SEQUENCE [LARGE SCALE GENOMIC DNA]</scope>
    <source>
        <strain evidence="6 7">SAG 2043</strain>
    </source>
</reference>
<dbReference type="AlphaFoldDB" id="A0AAW1Q925"/>
<evidence type="ECO:0000259" key="5">
    <source>
        <dbReference type="PROSITE" id="PS51891"/>
    </source>
</evidence>
<evidence type="ECO:0000256" key="4">
    <source>
        <dbReference type="ARBA" id="ARBA00023239"/>
    </source>
</evidence>
<dbReference type="Proteomes" id="UP001489004">
    <property type="component" value="Unassembled WGS sequence"/>
</dbReference>
<dbReference type="Gene3D" id="3.90.1590.10">
    <property type="entry name" value="glutathione-dependent formaldehyde- activating enzyme (gfa)"/>
    <property type="match status" value="1"/>
</dbReference>
<evidence type="ECO:0000256" key="2">
    <source>
        <dbReference type="ARBA" id="ARBA00022723"/>
    </source>
</evidence>
<comment type="caution">
    <text evidence="6">The sequence shown here is derived from an EMBL/GenBank/DDBJ whole genome shotgun (WGS) entry which is preliminary data.</text>
</comment>
<dbReference type="GO" id="GO:0046872">
    <property type="term" value="F:metal ion binding"/>
    <property type="evidence" value="ECO:0007669"/>
    <property type="project" value="UniProtKB-KW"/>
</dbReference>
<evidence type="ECO:0000313" key="6">
    <source>
        <dbReference type="EMBL" id="KAK9817298.1"/>
    </source>
</evidence>
<dbReference type="PANTHER" id="PTHR33337:SF40">
    <property type="entry name" value="CENP-V_GFA DOMAIN-CONTAINING PROTEIN-RELATED"/>
    <property type="match status" value="1"/>
</dbReference>
<evidence type="ECO:0000313" key="7">
    <source>
        <dbReference type="Proteomes" id="UP001489004"/>
    </source>
</evidence>
<dbReference type="InterPro" id="IPR006913">
    <property type="entry name" value="CENP-V/GFA"/>
</dbReference>
<proteinExistence type="inferred from homology"/>
<dbReference type="Pfam" id="PF04828">
    <property type="entry name" value="GFA"/>
    <property type="match status" value="1"/>
</dbReference>
<name>A0AAW1Q925_9CHLO</name>
<dbReference type="SUPFAM" id="SSF51316">
    <property type="entry name" value="Mss4-like"/>
    <property type="match status" value="1"/>
</dbReference>
<feature type="domain" description="CENP-V/GFA" evidence="5">
    <location>
        <begin position="17"/>
        <end position="144"/>
    </location>
</feature>
<keyword evidence="2" id="KW-0479">Metal-binding</keyword>
<comment type="similarity">
    <text evidence="1">Belongs to the Gfa family.</text>
</comment>
<dbReference type="PANTHER" id="PTHR33337">
    <property type="entry name" value="GFA DOMAIN-CONTAINING PROTEIN"/>
    <property type="match status" value="1"/>
</dbReference>
<dbReference type="InterPro" id="IPR011057">
    <property type="entry name" value="Mss4-like_sf"/>
</dbReference>
<protein>
    <recommendedName>
        <fullName evidence="5">CENP-V/GFA domain-containing protein</fullName>
    </recommendedName>
</protein>
<gene>
    <name evidence="6" type="ORF">WJX72_012339</name>
</gene>
<organism evidence="6 7">
    <name type="scientific">[Myrmecia] bisecta</name>
    <dbReference type="NCBI Taxonomy" id="41462"/>
    <lineage>
        <taxon>Eukaryota</taxon>
        <taxon>Viridiplantae</taxon>
        <taxon>Chlorophyta</taxon>
        <taxon>core chlorophytes</taxon>
        <taxon>Trebouxiophyceae</taxon>
        <taxon>Trebouxiales</taxon>
        <taxon>Trebouxiaceae</taxon>
        <taxon>Myrmecia</taxon>
    </lineage>
</organism>
<evidence type="ECO:0000256" key="3">
    <source>
        <dbReference type="ARBA" id="ARBA00022833"/>
    </source>
</evidence>
<dbReference type="PROSITE" id="PS51891">
    <property type="entry name" value="CENP_V_GFA"/>
    <property type="match status" value="1"/>
</dbReference>